<comment type="catalytic activity">
    <reaction evidence="7">
        <text>L-threonyl-[protein] + ATP = O-phospho-L-threonyl-[protein] + ADP + H(+)</text>
        <dbReference type="Rhea" id="RHEA:46608"/>
        <dbReference type="Rhea" id="RHEA-COMP:11060"/>
        <dbReference type="Rhea" id="RHEA-COMP:11605"/>
        <dbReference type="ChEBI" id="CHEBI:15378"/>
        <dbReference type="ChEBI" id="CHEBI:30013"/>
        <dbReference type="ChEBI" id="CHEBI:30616"/>
        <dbReference type="ChEBI" id="CHEBI:61977"/>
        <dbReference type="ChEBI" id="CHEBI:456216"/>
        <dbReference type="EC" id="2.7.11.1"/>
    </reaction>
</comment>
<evidence type="ECO:0000256" key="5">
    <source>
        <dbReference type="ARBA" id="ARBA00022777"/>
    </source>
</evidence>
<dbReference type="AlphaFoldDB" id="A0AAQ3QAN7"/>
<dbReference type="Gene3D" id="3.10.20.90">
    <property type="entry name" value="Phosphatidylinositol 3-kinase Catalytic Subunit, Chain A, domain 1"/>
    <property type="match status" value="1"/>
</dbReference>
<dbReference type="InterPro" id="IPR000719">
    <property type="entry name" value="Prot_kinase_dom"/>
</dbReference>
<evidence type="ECO:0000256" key="3">
    <source>
        <dbReference type="ARBA" id="ARBA00022679"/>
    </source>
</evidence>
<evidence type="ECO:0000256" key="7">
    <source>
        <dbReference type="ARBA" id="ARBA00047899"/>
    </source>
</evidence>
<evidence type="ECO:0000259" key="9">
    <source>
        <dbReference type="PROSITE" id="PS50011"/>
    </source>
</evidence>
<organism evidence="10 11">
    <name type="scientific">Canna indica</name>
    <name type="common">Indian-shot</name>
    <dbReference type="NCBI Taxonomy" id="4628"/>
    <lineage>
        <taxon>Eukaryota</taxon>
        <taxon>Viridiplantae</taxon>
        <taxon>Streptophyta</taxon>
        <taxon>Embryophyta</taxon>
        <taxon>Tracheophyta</taxon>
        <taxon>Spermatophyta</taxon>
        <taxon>Magnoliopsida</taxon>
        <taxon>Liliopsida</taxon>
        <taxon>Zingiberales</taxon>
        <taxon>Cannaceae</taxon>
        <taxon>Canna</taxon>
    </lineage>
</organism>
<gene>
    <name evidence="10" type="ORF">Cni_G14420</name>
</gene>
<keyword evidence="2" id="KW-0723">Serine/threonine-protein kinase</keyword>
<keyword evidence="5 10" id="KW-0418">Kinase</keyword>
<reference evidence="10 11" key="1">
    <citation type="submission" date="2023-10" db="EMBL/GenBank/DDBJ databases">
        <title>Chromosome-scale genome assembly provides insights into flower coloration mechanisms of Canna indica.</title>
        <authorList>
            <person name="Li C."/>
        </authorList>
    </citation>
    <scope>NUCLEOTIDE SEQUENCE [LARGE SCALE GENOMIC DNA]</scope>
    <source>
        <tissue evidence="10">Flower</tissue>
    </source>
</reference>
<dbReference type="FunFam" id="1.10.510.10:FF:000046">
    <property type="entry name" value="probable serine/threonine-protein kinase WNK9"/>
    <property type="match status" value="1"/>
</dbReference>
<evidence type="ECO:0000256" key="2">
    <source>
        <dbReference type="ARBA" id="ARBA00022527"/>
    </source>
</evidence>
<keyword evidence="6" id="KW-0067">ATP-binding</keyword>
<keyword evidence="3" id="KW-0808">Transferase</keyword>
<dbReference type="EC" id="2.7.11.1" evidence="1"/>
<dbReference type="Gene3D" id="3.30.200.20">
    <property type="entry name" value="Phosphorylase Kinase, domain 1"/>
    <property type="match status" value="1"/>
</dbReference>
<dbReference type="SMART" id="SM00220">
    <property type="entry name" value="S_TKc"/>
    <property type="match status" value="1"/>
</dbReference>
<keyword evidence="11" id="KW-1185">Reference proteome</keyword>
<comment type="catalytic activity">
    <reaction evidence="8">
        <text>L-seryl-[protein] + ATP = O-phospho-L-seryl-[protein] + ADP + H(+)</text>
        <dbReference type="Rhea" id="RHEA:17989"/>
        <dbReference type="Rhea" id="RHEA-COMP:9863"/>
        <dbReference type="Rhea" id="RHEA-COMP:11604"/>
        <dbReference type="ChEBI" id="CHEBI:15378"/>
        <dbReference type="ChEBI" id="CHEBI:29999"/>
        <dbReference type="ChEBI" id="CHEBI:30616"/>
        <dbReference type="ChEBI" id="CHEBI:83421"/>
        <dbReference type="ChEBI" id="CHEBI:456216"/>
        <dbReference type="EC" id="2.7.11.1"/>
    </reaction>
</comment>
<dbReference type="PROSITE" id="PS00108">
    <property type="entry name" value="PROTEIN_KINASE_ST"/>
    <property type="match status" value="1"/>
</dbReference>
<proteinExistence type="predicted"/>
<evidence type="ECO:0000256" key="6">
    <source>
        <dbReference type="ARBA" id="ARBA00022840"/>
    </source>
</evidence>
<dbReference type="Gene3D" id="1.10.510.10">
    <property type="entry name" value="Transferase(Phosphotransferase) domain 1"/>
    <property type="match status" value="1"/>
</dbReference>
<evidence type="ECO:0000256" key="1">
    <source>
        <dbReference type="ARBA" id="ARBA00012513"/>
    </source>
</evidence>
<protein>
    <recommendedName>
        <fullName evidence="1">non-specific serine/threonine protein kinase</fullName>
        <ecNumber evidence="1">2.7.11.1</ecNumber>
    </recommendedName>
</protein>
<name>A0AAQ3QAN7_9LILI</name>
<dbReference type="InterPro" id="IPR050588">
    <property type="entry name" value="WNK_Ser-Thr_kinase"/>
</dbReference>
<dbReference type="CDD" id="cd13983">
    <property type="entry name" value="STKc_WNK"/>
    <property type="match status" value="1"/>
</dbReference>
<dbReference type="Pfam" id="PF00069">
    <property type="entry name" value="Pkinase"/>
    <property type="match status" value="1"/>
</dbReference>
<evidence type="ECO:0000313" key="10">
    <source>
        <dbReference type="EMBL" id="WOL05691.1"/>
    </source>
</evidence>
<dbReference type="EMBL" id="CP136893">
    <property type="protein sequence ID" value="WOL05691.1"/>
    <property type="molecule type" value="Genomic_DNA"/>
</dbReference>
<sequence length="649" mass="73249">MALASINGFPRDLGVSGMLDSELCVEVDPTGRYIRYKEILGRGAFKTVYRGFDEIDGIEVAWNQVSIDEVLQSPENLERLYSEVHLLKSLKHENIIKFYNSWVDDQSKTINIITELFTSGNLRQYRKRHKQVDMKAIKNWARQILRGLEYLHNHKPPILHRDLKCDNIFVNGNHGEIKIGDLGLAIVMQQPRARSVIGTPEFMAPELYEEEYNELVDIYSFGMCMLEMITLEYPYSECKNSAQIYKKVTSGIKPASLAKVKDPQVRHFIEKCLVSASERLPAKELLKDQFLQINGIKEPPTDLVQVSNNIPVTANLISRPLSMDIDSDYKPISTSTGTEKSNLTAHTSALEFQRTNRNNEFRLKGEKNDDKSVSLILRIADAYGRVRNIHFLFYLDSDTALAVAAEMVDQLDLSDYDVVFIADFIDFLIMKLIPGWKPSIDHPSSENSNPCKEHQAYDSNELLSECPSNTPPSSDYFDVGYENGNLSQLNLGSSQGQFAEIDDGLSYKKISPIDCNSFCCGVNGADKGSEGSNNSVIFAGSSRNASGYNTDVDSKGDVRIAEIVEELSLNADLKNLDSSTYHVGEHHSSSYLLNDSSSVPLTDKDKNDLSVELHHIETQYQRYFYELSRMREEAMQNARKRWSTRKSGG</sequence>
<dbReference type="InterPro" id="IPR008271">
    <property type="entry name" value="Ser/Thr_kinase_AS"/>
</dbReference>
<evidence type="ECO:0000313" key="11">
    <source>
        <dbReference type="Proteomes" id="UP001327560"/>
    </source>
</evidence>
<keyword evidence="4" id="KW-0547">Nucleotide-binding</keyword>
<dbReference type="Proteomes" id="UP001327560">
    <property type="component" value="Chromosome 4"/>
</dbReference>
<dbReference type="SUPFAM" id="SSF56112">
    <property type="entry name" value="Protein kinase-like (PK-like)"/>
    <property type="match status" value="1"/>
</dbReference>
<dbReference type="FunFam" id="3.30.200.20:FF:000075">
    <property type="entry name" value="Probable serine/threonine-protein kinase WNK1"/>
    <property type="match status" value="1"/>
</dbReference>
<evidence type="ECO:0000256" key="8">
    <source>
        <dbReference type="ARBA" id="ARBA00048679"/>
    </source>
</evidence>
<dbReference type="GO" id="GO:0004674">
    <property type="term" value="F:protein serine/threonine kinase activity"/>
    <property type="evidence" value="ECO:0007669"/>
    <property type="project" value="UniProtKB-KW"/>
</dbReference>
<dbReference type="PANTHER" id="PTHR13902">
    <property type="entry name" value="SERINE/THREONINE-PROTEIN KINASE WNK WITH NO LYSINE -RELATED"/>
    <property type="match status" value="1"/>
</dbReference>
<accession>A0AAQ3QAN7</accession>
<dbReference type="PROSITE" id="PS50011">
    <property type="entry name" value="PROTEIN_KINASE_DOM"/>
    <property type="match status" value="1"/>
</dbReference>
<dbReference type="InterPro" id="IPR011009">
    <property type="entry name" value="Kinase-like_dom_sf"/>
</dbReference>
<feature type="domain" description="Protein kinase" evidence="9">
    <location>
        <begin position="34"/>
        <end position="291"/>
    </location>
</feature>
<dbReference type="GO" id="GO:0005524">
    <property type="term" value="F:ATP binding"/>
    <property type="evidence" value="ECO:0007669"/>
    <property type="project" value="UniProtKB-KW"/>
</dbReference>
<evidence type="ECO:0000256" key="4">
    <source>
        <dbReference type="ARBA" id="ARBA00022741"/>
    </source>
</evidence>